<dbReference type="SMART" id="SM00849">
    <property type="entry name" value="Lactamase_B"/>
    <property type="match status" value="1"/>
</dbReference>
<feature type="domain" description="Metallo-beta-lactamase" evidence="1">
    <location>
        <begin position="13"/>
        <end position="188"/>
    </location>
</feature>
<evidence type="ECO:0000313" key="3">
    <source>
        <dbReference type="Proteomes" id="UP000651120"/>
    </source>
</evidence>
<dbReference type="GeneID" id="1465784"/>
<dbReference type="OMA" id="VYVHERY"/>
<dbReference type="Gene3D" id="3.60.15.10">
    <property type="entry name" value="Ribonuclease Z/Hydroxyacylglutathione hydrolase-like"/>
    <property type="match status" value="1"/>
</dbReference>
<evidence type="ECO:0000313" key="2">
    <source>
        <dbReference type="EMBL" id="HII46408.1"/>
    </source>
</evidence>
<dbReference type="EMBL" id="DUJP01000012">
    <property type="protein sequence ID" value="HII46408.1"/>
    <property type="molecule type" value="Genomic_DNA"/>
</dbReference>
<protein>
    <submittedName>
        <fullName evidence="2">MBL fold metallo-hydrolase</fullName>
    </submittedName>
</protein>
<comment type="caution">
    <text evidence="2">The sequence shown here is derived from an EMBL/GenBank/DDBJ whole genome shotgun (WGS) entry which is preliminary data.</text>
</comment>
<dbReference type="Pfam" id="PF00753">
    <property type="entry name" value="Lactamase_B"/>
    <property type="match status" value="1"/>
</dbReference>
<dbReference type="InterPro" id="IPR036866">
    <property type="entry name" value="RibonucZ/Hydroxyglut_hydro"/>
</dbReference>
<reference evidence="2" key="1">
    <citation type="journal article" date="2020" name="bioRxiv">
        <title>A rank-normalized archaeal taxonomy based on genome phylogeny resolves widespread incomplete and uneven classifications.</title>
        <authorList>
            <person name="Rinke C."/>
            <person name="Chuvochina M."/>
            <person name="Mussig A.J."/>
            <person name="Chaumeil P.-A."/>
            <person name="Waite D.W."/>
            <person name="Whitman W.B."/>
            <person name="Parks D.H."/>
            <person name="Hugenholtz P."/>
        </authorList>
    </citation>
    <scope>NUCLEOTIDE SEQUENCE</scope>
    <source>
        <strain evidence="2">UBA8839</strain>
    </source>
</reference>
<proteinExistence type="predicted"/>
<evidence type="ECO:0000259" key="1">
    <source>
        <dbReference type="SMART" id="SM00849"/>
    </source>
</evidence>
<dbReference type="InterPro" id="IPR050855">
    <property type="entry name" value="NDM-1-like"/>
</dbReference>
<name>A0A832WFW0_9CREN</name>
<sequence>MEIITKYLEGIPLITSYILDVGGVRLVIDPGPASLHTPLSVDAVICTHIHLDHCGSAGHLKKPTYVHERYVRHVVDPSKLFESSRAVLGLFAEKFGRPLPNEQAVGVSDGARLFDAIDAVHTPGHAPHHVTYSYRDTGVLFVGDGGGVYIPELKAIIPTTPPPFKLDVYLQSLNKVLGLGASAVCFPHYSCTGDVEILRRHIEQVKTWVEVLRDRLDRPVDDALRELSKADENVAKVLAAGGLYLEFYLKFSVLGFVEYLRSQSSSS</sequence>
<dbReference type="RefSeq" id="WP_011008013.1">
    <property type="nucleotide sequence ID" value="NZ_DUJP01000012.1"/>
</dbReference>
<gene>
    <name evidence="2" type="ORF">HA333_02830</name>
</gene>
<dbReference type="PANTHER" id="PTHR42951:SF4">
    <property type="entry name" value="ACYL-COENZYME A THIOESTERASE MBLAC2"/>
    <property type="match status" value="1"/>
</dbReference>
<dbReference type="SUPFAM" id="SSF56281">
    <property type="entry name" value="Metallo-hydrolase/oxidoreductase"/>
    <property type="match status" value="1"/>
</dbReference>
<organism evidence="2 3">
    <name type="scientific">Pyrobaculum aerophilum</name>
    <dbReference type="NCBI Taxonomy" id="13773"/>
    <lineage>
        <taxon>Archaea</taxon>
        <taxon>Thermoproteota</taxon>
        <taxon>Thermoprotei</taxon>
        <taxon>Thermoproteales</taxon>
        <taxon>Thermoproteaceae</taxon>
        <taxon>Pyrobaculum</taxon>
    </lineage>
</organism>
<keyword evidence="2" id="KW-0378">Hydrolase</keyword>
<dbReference type="GO" id="GO:0016787">
    <property type="term" value="F:hydrolase activity"/>
    <property type="evidence" value="ECO:0007669"/>
    <property type="project" value="UniProtKB-KW"/>
</dbReference>
<dbReference type="PANTHER" id="PTHR42951">
    <property type="entry name" value="METALLO-BETA-LACTAMASE DOMAIN-CONTAINING"/>
    <property type="match status" value="1"/>
</dbReference>
<accession>A0A832WFW0</accession>
<dbReference type="AlphaFoldDB" id="A0A832WFW0"/>
<dbReference type="Proteomes" id="UP000651120">
    <property type="component" value="Unassembled WGS sequence"/>
</dbReference>
<dbReference type="InterPro" id="IPR001279">
    <property type="entry name" value="Metallo-B-lactamas"/>
</dbReference>